<protein>
    <recommendedName>
        <fullName evidence="2">CRA domain-containing protein</fullName>
    </recommendedName>
</protein>
<feature type="compositionally biased region" description="Low complexity" evidence="1">
    <location>
        <begin position="248"/>
        <end position="280"/>
    </location>
</feature>
<evidence type="ECO:0000313" key="3">
    <source>
        <dbReference type="EMBL" id="WRT66429.1"/>
    </source>
</evidence>
<feature type="domain" description="CRA" evidence="2">
    <location>
        <begin position="279"/>
        <end position="379"/>
    </location>
</feature>
<evidence type="ECO:0000256" key="1">
    <source>
        <dbReference type="SAM" id="MobiDB-lite"/>
    </source>
</evidence>
<feature type="region of interest" description="Disordered" evidence="1">
    <location>
        <begin position="245"/>
        <end position="280"/>
    </location>
</feature>
<dbReference type="Pfam" id="PF10607">
    <property type="entry name" value="CTLH"/>
    <property type="match status" value="1"/>
</dbReference>
<dbReference type="SMART" id="SM00757">
    <property type="entry name" value="CRA"/>
    <property type="match status" value="1"/>
</dbReference>
<keyword evidence="4" id="KW-1185">Reference proteome</keyword>
<proteinExistence type="predicted"/>
<dbReference type="RefSeq" id="XP_062791169.1">
    <property type="nucleotide sequence ID" value="XM_062935118.1"/>
</dbReference>
<name>A0ABZ1CXF4_9TREE</name>
<dbReference type="Proteomes" id="UP001329825">
    <property type="component" value="Chromosome 4"/>
</dbReference>
<reference evidence="3 4" key="1">
    <citation type="submission" date="2024-01" db="EMBL/GenBank/DDBJ databases">
        <title>Comparative genomics of Cryptococcus and Kwoniella reveals pathogenesis evolution and contrasting modes of karyotype evolution via chromosome fusion or intercentromeric recombination.</title>
        <authorList>
            <person name="Coelho M.A."/>
            <person name="David-Palma M."/>
            <person name="Shea T."/>
            <person name="Bowers K."/>
            <person name="McGinley-Smith S."/>
            <person name="Mohammad A.W."/>
            <person name="Gnirke A."/>
            <person name="Yurkov A.M."/>
            <person name="Nowrousian M."/>
            <person name="Sun S."/>
            <person name="Cuomo C.A."/>
            <person name="Heitman J."/>
        </authorList>
    </citation>
    <scope>NUCLEOTIDE SEQUENCE [LARGE SCALE GENOMIC DNA]</scope>
    <source>
        <strain evidence="3">CBS 11374</strain>
    </source>
</reference>
<dbReference type="GeneID" id="87955516"/>
<feature type="compositionally biased region" description="Polar residues" evidence="1">
    <location>
        <begin position="41"/>
        <end position="52"/>
    </location>
</feature>
<dbReference type="EMBL" id="CP141884">
    <property type="protein sequence ID" value="WRT66429.1"/>
    <property type="molecule type" value="Genomic_DNA"/>
</dbReference>
<dbReference type="InterPro" id="IPR013144">
    <property type="entry name" value="CRA_dom"/>
</dbReference>
<organism evidence="3 4">
    <name type="scientific">Kwoniella shivajii</name>
    <dbReference type="NCBI Taxonomy" id="564305"/>
    <lineage>
        <taxon>Eukaryota</taxon>
        <taxon>Fungi</taxon>
        <taxon>Dikarya</taxon>
        <taxon>Basidiomycota</taxon>
        <taxon>Agaricomycotina</taxon>
        <taxon>Tremellomycetes</taxon>
        <taxon>Tremellales</taxon>
        <taxon>Cryptococcaceae</taxon>
        <taxon>Kwoniella</taxon>
    </lineage>
</organism>
<dbReference type="PANTHER" id="PTHR12864">
    <property type="entry name" value="RAN BINDING PROTEIN 9-RELATED"/>
    <property type="match status" value="1"/>
</dbReference>
<evidence type="ECO:0000259" key="2">
    <source>
        <dbReference type="SMART" id="SM00757"/>
    </source>
</evidence>
<accession>A0ABZ1CXF4</accession>
<feature type="compositionally biased region" description="Acidic residues" evidence="1">
    <location>
        <begin position="66"/>
        <end position="84"/>
    </location>
</feature>
<feature type="region of interest" description="Disordered" evidence="1">
    <location>
        <begin position="41"/>
        <end position="104"/>
    </location>
</feature>
<evidence type="ECO:0000313" key="4">
    <source>
        <dbReference type="Proteomes" id="UP001329825"/>
    </source>
</evidence>
<gene>
    <name evidence="3" type="ORF">IL334_003385</name>
</gene>
<dbReference type="InterPro" id="IPR024964">
    <property type="entry name" value="CTLH/CRA"/>
</dbReference>
<dbReference type="InterPro" id="IPR050618">
    <property type="entry name" value="Ubq-SigPath_Reg"/>
</dbReference>
<feature type="compositionally biased region" description="Low complexity" evidence="1">
    <location>
        <begin position="159"/>
        <end position="177"/>
    </location>
</feature>
<feature type="region of interest" description="Disordered" evidence="1">
    <location>
        <begin position="158"/>
        <end position="177"/>
    </location>
</feature>
<sequence>MNNGTASSSSASGSTSNMNSLHDVIVNYVHNSAYSSTARILSQTQAKRSQNGGDDDDEANISRKEDEDEDDDDDADGMEIDDEESVLKEISESSNRNRKAAKSPMKDYSLLNEEDLEGIEQRRVILNHILNGSISKSVELLNTNFPSVLSESIPTNLTSSNGNGHSSSSSNFNSHSNPYSSYSSGYMKYKANHSIPVLNKSTEPSHIRLNLQIQQFIESFRQLSPSIPSSPASSIGDLTNSQTYQGISASSSSSSPAGLLTASNTNTNSNSHSNSTSTQTLTHALSAAQGLHSEAKKLSAEIRAIYLQEIKDVGALFAYTDPENSILKGFLDQSRRIRLADQVNAAILKSQNKPTQSALETFARRTTVLYKVMSDNGISPKPTWTDSTGDGKGKHHLAEYWKQSNGKSFNLHDFVNSTW</sequence>